<proteinExistence type="predicted"/>
<dbReference type="InterPro" id="IPR000182">
    <property type="entry name" value="GNAT_dom"/>
</dbReference>
<dbReference type="PANTHER" id="PTHR43877">
    <property type="entry name" value="AMINOALKYLPHOSPHONATE N-ACETYLTRANSFERASE-RELATED-RELATED"/>
    <property type="match status" value="1"/>
</dbReference>
<feature type="compositionally biased region" description="Basic and acidic residues" evidence="3">
    <location>
        <begin position="72"/>
        <end position="85"/>
    </location>
</feature>
<dbReference type="RefSeq" id="WP_250874905.1">
    <property type="nucleotide sequence ID" value="NZ_JALXFV010000008.1"/>
</dbReference>
<keyword evidence="6" id="KW-1185">Reference proteome</keyword>
<keyword evidence="1" id="KW-0808">Transferase</keyword>
<reference evidence="5 6" key="1">
    <citation type="journal article" date="2019" name="Int. J. Syst. Evol. Microbiol.">
        <title>The Global Catalogue of Microorganisms (GCM) 10K type strain sequencing project: providing services to taxonomists for standard genome sequencing and annotation.</title>
        <authorList>
            <consortium name="The Broad Institute Genomics Platform"/>
            <consortium name="The Broad Institute Genome Sequencing Center for Infectious Disease"/>
            <person name="Wu L."/>
            <person name="Ma J."/>
        </authorList>
    </citation>
    <scope>NUCLEOTIDE SEQUENCE [LARGE SCALE GENOMIC DNA]</scope>
    <source>
        <strain evidence="5 6">CGMCC 1.12563</strain>
    </source>
</reference>
<comment type="caution">
    <text evidence="5">The sequence shown here is derived from an EMBL/GenBank/DDBJ whole genome shotgun (WGS) entry which is preliminary data.</text>
</comment>
<dbReference type="CDD" id="cd04301">
    <property type="entry name" value="NAT_SF"/>
    <property type="match status" value="1"/>
</dbReference>
<dbReference type="InterPro" id="IPR050832">
    <property type="entry name" value="Bact_Acetyltransf"/>
</dbReference>
<accession>A0ABD6B1N7</accession>
<feature type="domain" description="N-acetyltransferase" evidence="4">
    <location>
        <begin position="13"/>
        <end position="173"/>
    </location>
</feature>
<protein>
    <submittedName>
        <fullName evidence="5">GNAT family N-acetyltransferase</fullName>
    </submittedName>
</protein>
<dbReference type="PANTHER" id="PTHR43877:SF2">
    <property type="entry name" value="AMINOALKYLPHOSPHONATE N-ACETYLTRANSFERASE-RELATED"/>
    <property type="match status" value="1"/>
</dbReference>
<evidence type="ECO:0000313" key="5">
    <source>
        <dbReference type="EMBL" id="MFD1514979.1"/>
    </source>
</evidence>
<evidence type="ECO:0000256" key="1">
    <source>
        <dbReference type="ARBA" id="ARBA00022679"/>
    </source>
</evidence>
<gene>
    <name evidence="5" type="ORF">ACFSBT_16995</name>
</gene>
<evidence type="ECO:0000259" key="4">
    <source>
        <dbReference type="PROSITE" id="PS51186"/>
    </source>
</evidence>
<feature type="region of interest" description="Disordered" evidence="3">
    <location>
        <begin position="57"/>
        <end position="99"/>
    </location>
</feature>
<dbReference type="SUPFAM" id="SSF55729">
    <property type="entry name" value="Acyl-CoA N-acyltransferases (Nat)"/>
    <property type="match status" value="1"/>
</dbReference>
<evidence type="ECO:0000313" key="6">
    <source>
        <dbReference type="Proteomes" id="UP001597187"/>
    </source>
</evidence>
<evidence type="ECO:0000256" key="2">
    <source>
        <dbReference type="ARBA" id="ARBA00023315"/>
    </source>
</evidence>
<dbReference type="AlphaFoldDB" id="A0ABD6B1N7"/>
<keyword evidence="2" id="KW-0012">Acyltransferase</keyword>
<dbReference type="Pfam" id="PF13673">
    <property type="entry name" value="Acetyltransf_10"/>
    <property type="match status" value="1"/>
</dbReference>
<dbReference type="GO" id="GO:0016746">
    <property type="term" value="F:acyltransferase activity"/>
    <property type="evidence" value="ECO:0007669"/>
    <property type="project" value="UniProtKB-KW"/>
</dbReference>
<organism evidence="5 6">
    <name type="scientific">Halomarina rubra</name>
    <dbReference type="NCBI Taxonomy" id="2071873"/>
    <lineage>
        <taxon>Archaea</taxon>
        <taxon>Methanobacteriati</taxon>
        <taxon>Methanobacteriota</taxon>
        <taxon>Stenosarchaea group</taxon>
        <taxon>Halobacteria</taxon>
        <taxon>Halobacteriales</taxon>
        <taxon>Natronomonadaceae</taxon>
        <taxon>Halomarina</taxon>
    </lineage>
</organism>
<evidence type="ECO:0000256" key="3">
    <source>
        <dbReference type="SAM" id="MobiDB-lite"/>
    </source>
</evidence>
<dbReference type="Proteomes" id="UP001597187">
    <property type="component" value="Unassembled WGS sequence"/>
</dbReference>
<dbReference type="Gene3D" id="3.40.630.30">
    <property type="match status" value="1"/>
</dbReference>
<dbReference type="InterPro" id="IPR016181">
    <property type="entry name" value="Acyl_CoA_acyltransferase"/>
</dbReference>
<dbReference type="PROSITE" id="PS51186">
    <property type="entry name" value="GNAT"/>
    <property type="match status" value="1"/>
</dbReference>
<sequence length="173" mass="19584">MTEETDDTDDGRIVVVDGETRIEDALAVRRTVFIEEQAVPEDLELDAYDDAPDTTHLVAYDGDRPVGTARLRPYDGETHEERRDGDDGDGEHQTGTVGKVQRVAVVADRRGEGWGRRLVTCIEHVARERGFDRLTLDVQTHAREFYEGLDYEVVSEDEFLDAGIPHVEMEKRL</sequence>
<dbReference type="EMBL" id="JBHUDC010000008">
    <property type="protein sequence ID" value="MFD1514979.1"/>
    <property type="molecule type" value="Genomic_DNA"/>
</dbReference>
<name>A0ABD6B1N7_9EURY</name>